<name>A0A1H3I7V1_9ACTN</name>
<dbReference type="EMBL" id="FNOT01000005">
    <property type="protein sequence ID" value="SDY23786.1"/>
    <property type="molecule type" value="Genomic_DNA"/>
</dbReference>
<sequence>MHPGRSGRSLGERAARSGVGTQEPPAPPPPSTPASRPDRARGRHCWVHDPPGAPGVWPGLLVEWRQGESGWSGRVTYAVAAPQGTVLVEAWVPAALLEQR</sequence>
<proteinExistence type="predicted"/>
<dbReference type="AlphaFoldDB" id="A0A1H3I7V1"/>
<organism evidence="2 3">
    <name type="scientific">Geodermatophilus africanus</name>
    <dbReference type="NCBI Taxonomy" id="1137993"/>
    <lineage>
        <taxon>Bacteria</taxon>
        <taxon>Bacillati</taxon>
        <taxon>Actinomycetota</taxon>
        <taxon>Actinomycetes</taxon>
        <taxon>Geodermatophilales</taxon>
        <taxon>Geodermatophilaceae</taxon>
        <taxon>Geodermatophilus</taxon>
    </lineage>
</organism>
<dbReference type="OrthoDB" id="5191973at2"/>
<reference evidence="3" key="1">
    <citation type="submission" date="2016-10" db="EMBL/GenBank/DDBJ databases">
        <authorList>
            <person name="Varghese N."/>
            <person name="Submissions S."/>
        </authorList>
    </citation>
    <scope>NUCLEOTIDE SEQUENCE [LARGE SCALE GENOMIC DNA]</scope>
    <source>
        <strain evidence="3">DSM 45422</strain>
    </source>
</reference>
<evidence type="ECO:0000256" key="1">
    <source>
        <dbReference type="SAM" id="MobiDB-lite"/>
    </source>
</evidence>
<evidence type="ECO:0000313" key="3">
    <source>
        <dbReference type="Proteomes" id="UP000198921"/>
    </source>
</evidence>
<feature type="region of interest" description="Disordered" evidence="1">
    <location>
        <begin position="1"/>
        <end position="47"/>
    </location>
</feature>
<keyword evidence="3" id="KW-1185">Reference proteome</keyword>
<gene>
    <name evidence="2" type="ORF">SAMN05660209_02436</name>
</gene>
<evidence type="ECO:0000313" key="2">
    <source>
        <dbReference type="EMBL" id="SDY23786.1"/>
    </source>
</evidence>
<accession>A0A1H3I7V1</accession>
<dbReference type="STRING" id="1137993.SAMN05660209_02436"/>
<dbReference type="Proteomes" id="UP000198921">
    <property type="component" value="Unassembled WGS sequence"/>
</dbReference>
<protein>
    <submittedName>
        <fullName evidence="2">Uncharacterized protein</fullName>
    </submittedName>
</protein>